<organism evidence="2 3">
    <name type="scientific">Pyricularia oryzae</name>
    <name type="common">Rice blast fungus</name>
    <name type="synonym">Magnaporthe oryzae</name>
    <dbReference type="NCBI Taxonomy" id="318829"/>
    <lineage>
        <taxon>Eukaryota</taxon>
        <taxon>Fungi</taxon>
        <taxon>Dikarya</taxon>
        <taxon>Ascomycota</taxon>
        <taxon>Pezizomycotina</taxon>
        <taxon>Sordariomycetes</taxon>
        <taxon>Sordariomycetidae</taxon>
        <taxon>Magnaporthales</taxon>
        <taxon>Pyriculariaceae</taxon>
        <taxon>Pyricularia</taxon>
    </lineage>
</organism>
<dbReference type="VEuPathDB" id="FungiDB:M_BR32_EuGene_00126251"/>
<dbReference type="Proteomes" id="UP000294847">
    <property type="component" value="Chromosome 6"/>
</dbReference>
<feature type="compositionally biased region" description="Basic residues" evidence="1">
    <location>
        <begin position="1"/>
        <end position="10"/>
    </location>
</feature>
<evidence type="ECO:0000313" key="3">
    <source>
        <dbReference type="Proteomes" id="UP000294847"/>
    </source>
</evidence>
<feature type="compositionally biased region" description="Basic residues" evidence="1">
    <location>
        <begin position="77"/>
        <end position="91"/>
    </location>
</feature>
<feature type="compositionally biased region" description="Low complexity" evidence="1">
    <location>
        <begin position="168"/>
        <end position="181"/>
    </location>
</feature>
<gene>
    <name evidence="2" type="ORF">PoMZ_06071</name>
</gene>
<sequence>MDRRYRKKSAKTPGDLSSSSSSSTSTTKGMVKVHISELGKPKAPVTNPSRGAGGAWARNYRRATVEDVDDSSDSAHRNRSKSKDRHVHFKPRNSEPGTTSRRRRPRDPDSWHHSGSSSSGGDVNAGAIDDDARSSTSSDAPHLSPKPIRSALKRPKARKPAVPPEGTVPPTTEQQTAAAPVPQQQTGYMLVPGPHPGTQQLVPVQVSTGNAREHQQPAHPGHDAMGMGPAQLLGAQLQHIQLQQQGMYGMMPGQALGGAGGGGYYYPGGIQMTYHPMQYPTCPAGAYPYPQPSMMQAPMQIHYPQQQQQQQQPVYQQPMYHQQPGFLAPGAMMPDVEPGGAPVQYSTEHIPAFQAPGMHNMGGYFNN</sequence>
<name>A0A4P7NPS1_PYROR</name>
<reference evidence="2 3" key="1">
    <citation type="journal article" date="2019" name="Mol. Biol. Evol.">
        <title>Blast fungal genomes show frequent chromosomal changes, gene gains and losses, and effector gene turnover.</title>
        <authorList>
            <person name="Gomez Luciano L.B."/>
            <person name="Jason Tsai I."/>
            <person name="Chuma I."/>
            <person name="Tosa Y."/>
            <person name="Chen Y.H."/>
            <person name="Li J.Y."/>
            <person name="Li M.Y."/>
            <person name="Jade Lu M.Y."/>
            <person name="Nakayashiki H."/>
            <person name="Li W.H."/>
        </authorList>
    </citation>
    <scope>NUCLEOTIDE SEQUENCE [LARGE SCALE GENOMIC DNA]</scope>
    <source>
        <strain evidence="2">MZ5-1-6</strain>
    </source>
</reference>
<evidence type="ECO:0000256" key="1">
    <source>
        <dbReference type="SAM" id="MobiDB-lite"/>
    </source>
</evidence>
<evidence type="ECO:0000313" key="2">
    <source>
        <dbReference type="EMBL" id="QBZ64375.1"/>
    </source>
</evidence>
<accession>A0A4P7NPS1</accession>
<feature type="compositionally biased region" description="Low complexity" evidence="1">
    <location>
        <begin position="17"/>
        <end position="27"/>
    </location>
</feature>
<dbReference type="EMBL" id="CP034209">
    <property type="protein sequence ID" value="QBZ64375.1"/>
    <property type="molecule type" value="Genomic_DNA"/>
</dbReference>
<proteinExistence type="predicted"/>
<dbReference type="AlphaFoldDB" id="A0A4P7NPS1"/>
<protein>
    <submittedName>
        <fullName evidence="2">Uncharacterized protein</fullName>
    </submittedName>
</protein>
<feature type="region of interest" description="Disordered" evidence="1">
    <location>
        <begin position="1"/>
        <end position="181"/>
    </location>
</feature>